<dbReference type="EMBL" id="WIOL01000005">
    <property type="protein sequence ID" value="MQT18244.1"/>
    <property type="molecule type" value="Genomic_DNA"/>
</dbReference>
<sequence>MTAPPPWADPSEGTLPWLAVAGYLVAVVLCVRQRRHSATARERWFWTLAALAMLALGLNKQLDLQTALTAWGRQMARDDGWFAQRRAFQAAFVKTAAAVALVTGLAFAWLVRGMRRQVIVTLAGLMLLALFVVIRAASFHHIDVMMRAPVLGLKLHTLLELAGIAVVIAGAGWPQRQARLRIP</sequence>
<protein>
    <submittedName>
        <fullName evidence="2">Uncharacterized protein</fullName>
    </submittedName>
</protein>
<gene>
    <name evidence="2" type="ORF">F3168_13365</name>
</gene>
<organism evidence="2 3">
    <name type="scientific">Sandarakinorhabdus fusca</name>
    <dbReference type="NCBI Taxonomy" id="1439888"/>
    <lineage>
        <taxon>Bacteria</taxon>
        <taxon>Pseudomonadati</taxon>
        <taxon>Pseudomonadota</taxon>
        <taxon>Alphaproteobacteria</taxon>
        <taxon>Sphingomonadales</taxon>
        <taxon>Sphingosinicellaceae</taxon>
        <taxon>Sandarakinorhabdus</taxon>
    </lineage>
</organism>
<dbReference type="AlphaFoldDB" id="A0A7C9KP48"/>
<name>A0A7C9KP48_9SPHN</name>
<feature type="transmembrane region" description="Helical" evidence="1">
    <location>
        <begin position="118"/>
        <end position="137"/>
    </location>
</feature>
<evidence type="ECO:0000313" key="2">
    <source>
        <dbReference type="EMBL" id="MQT18244.1"/>
    </source>
</evidence>
<dbReference type="Proteomes" id="UP000481327">
    <property type="component" value="Unassembled WGS sequence"/>
</dbReference>
<keyword evidence="1" id="KW-1133">Transmembrane helix</keyword>
<keyword evidence="3" id="KW-1185">Reference proteome</keyword>
<keyword evidence="1" id="KW-0472">Membrane</keyword>
<comment type="caution">
    <text evidence="2">The sequence shown here is derived from an EMBL/GenBank/DDBJ whole genome shotgun (WGS) entry which is preliminary data.</text>
</comment>
<dbReference type="OrthoDB" id="428401at2"/>
<keyword evidence="1" id="KW-0812">Transmembrane</keyword>
<feature type="transmembrane region" description="Helical" evidence="1">
    <location>
        <begin position="44"/>
        <end position="62"/>
    </location>
</feature>
<feature type="transmembrane region" description="Helical" evidence="1">
    <location>
        <begin position="91"/>
        <end position="111"/>
    </location>
</feature>
<dbReference type="RefSeq" id="WP_152578707.1">
    <property type="nucleotide sequence ID" value="NZ_JAATJI010000001.1"/>
</dbReference>
<accession>A0A7C9KP48</accession>
<feature type="transmembrane region" description="Helical" evidence="1">
    <location>
        <begin position="15"/>
        <end position="32"/>
    </location>
</feature>
<feature type="transmembrane region" description="Helical" evidence="1">
    <location>
        <begin position="157"/>
        <end position="174"/>
    </location>
</feature>
<reference evidence="2 3" key="1">
    <citation type="submission" date="2019-09" db="EMBL/GenBank/DDBJ databases">
        <title>Polymorphobacter sp. isolated from a lake in China.</title>
        <authorList>
            <person name="Liu Z."/>
        </authorList>
    </citation>
    <scope>NUCLEOTIDE SEQUENCE [LARGE SCALE GENOMIC DNA]</scope>
    <source>
        <strain evidence="2 3">D40P</strain>
    </source>
</reference>
<evidence type="ECO:0000256" key="1">
    <source>
        <dbReference type="SAM" id="Phobius"/>
    </source>
</evidence>
<evidence type="ECO:0000313" key="3">
    <source>
        <dbReference type="Proteomes" id="UP000481327"/>
    </source>
</evidence>
<proteinExistence type="predicted"/>